<sequence>MKAGIEDAEWKPPRHSRGGHPAAESTQSLRGVKVGETKRIRHPDVHCAFVSKGQGSCSLYQQVKKLRVQGWEIQAYHEADHVLVVRRVR</sequence>
<name>A0A0F9IX25_9ZZZZ</name>
<proteinExistence type="predicted"/>
<dbReference type="AlphaFoldDB" id="A0A0F9IX25"/>
<comment type="caution">
    <text evidence="2">The sequence shown here is derived from an EMBL/GenBank/DDBJ whole genome shotgun (WGS) entry which is preliminary data.</text>
</comment>
<feature type="compositionally biased region" description="Basic and acidic residues" evidence="1">
    <location>
        <begin position="1"/>
        <end position="12"/>
    </location>
</feature>
<organism evidence="2">
    <name type="scientific">marine sediment metagenome</name>
    <dbReference type="NCBI Taxonomy" id="412755"/>
    <lineage>
        <taxon>unclassified sequences</taxon>
        <taxon>metagenomes</taxon>
        <taxon>ecological metagenomes</taxon>
    </lineage>
</organism>
<dbReference type="EMBL" id="LAZR01019678">
    <property type="protein sequence ID" value="KKL91652.1"/>
    <property type="molecule type" value="Genomic_DNA"/>
</dbReference>
<feature type="region of interest" description="Disordered" evidence="1">
    <location>
        <begin position="1"/>
        <end position="33"/>
    </location>
</feature>
<protein>
    <submittedName>
        <fullName evidence="2">Uncharacterized protein</fullName>
    </submittedName>
</protein>
<evidence type="ECO:0000313" key="2">
    <source>
        <dbReference type="EMBL" id="KKL91652.1"/>
    </source>
</evidence>
<gene>
    <name evidence="2" type="ORF">LCGC14_1892610</name>
</gene>
<reference evidence="2" key="1">
    <citation type="journal article" date="2015" name="Nature">
        <title>Complex archaea that bridge the gap between prokaryotes and eukaryotes.</title>
        <authorList>
            <person name="Spang A."/>
            <person name="Saw J.H."/>
            <person name="Jorgensen S.L."/>
            <person name="Zaremba-Niedzwiedzka K."/>
            <person name="Martijn J."/>
            <person name="Lind A.E."/>
            <person name="van Eijk R."/>
            <person name="Schleper C."/>
            <person name="Guy L."/>
            <person name="Ettema T.J."/>
        </authorList>
    </citation>
    <scope>NUCLEOTIDE SEQUENCE</scope>
</reference>
<accession>A0A0F9IX25</accession>
<evidence type="ECO:0000256" key="1">
    <source>
        <dbReference type="SAM" id="MobiDB-lite"/>
    </source>
</evidence>